<evidence type="ECO:0000256" key="6">
    <source>
        <dbReference type="ARBA" id="ARBA00022729"/>
    </source>
</evidence>
<evidence type="ECO:0000256" key="2">
    <source>
        <dbReference type="ARBA" id="ARBA00012513"/>
    </source>
</evidence>
<dbReference type="GO" id="GO:0005524">
    <property type="term" value="F:ATP binding"/>
    <property type="evidence" value="ECO:0007669"/>
    <property type="project" value="UniProtKB-KW"/>
</dbReference>
<keyword evidence="8 16" id="KW-0418">Kinase</keyword>
<comment type="caution">
    <text evidence="16">The sequence shown here is derived from an EMBL/GenBank/DDBJ whole genome shotgun (WGS) entry which is preliminary data.</text>
</comment>
<keyword evidence="17" id="KW-1185">Reference proteome</keyword>
<dbReference type="AlphaFoldDB" id="A0A3S3NUM6"/>
<keyword evidence="7" id="KW-0547">Nucleotide-binding</keyword>
<evidence type="ECO:0000256" key="12">
    <source>
        <dbReference type="ARBA" id="ARBA00023180"/>
    </source>
</evidence>
<comment type="catalytic activity">
    <reaction evidence="13">
        <text>L-threonyl-[protein] + ATP = O-phospho-L-threonyl-[protein] + ADP + H(+)</text>
        <dbReference type="Rhea" id="RHEA:46608"/>
        <dbReference type="Rhea" id="RHEA-COMP:11060"/>
        <dbReference type="Rhea" id="RHEA-COMP:11605"/>
        <dbReference type="ChEBI" id="CHEBI:15378"/>
        <dbReference type="ChEBI" id="CHEBI:30013"/>
        <dbReference type="ChEBI" id="CHEBI:30616"/>
        <dbReference type="ChEBI" id="CHEBI:61977"/>
        <dbReference type="ChEBI" id="CHEBI:456216"/>
        <dbReference type="EC" id="2.7.11.1"/>
    </reaction>
</comment>
<dbReference type="FunFam" id="1.10.510.10:FF:001023">
    <property type="entry name" value="Os07g0541700 protein"/>
    <property type="match status" value="1"/>
</dbReference>
<evidence type="ECO:0000256" key="8">
    <source>
        <dbReference type="ARBA" id="ARBA00022777"/>
    </source>
</evidence>
<comment type="subcellular location">
    <subcellularLocation>
        <location evidence="1">Membrane</location>
        <topology evidence="1">Single-pass type I membrane protein</topology>
    </subcellularLocation>
</comment>
<evidence type="ECO:0000256" key="10">
    <source>
        <dbReference type="ARBA" id="ARBA00022989"/>
    </source>
</evidence>
<gene>
    <name evidence="16" type="ORF">CKAN_01580600</name>
</gene>
<sequence>MPNGSLEKYIFSQEGESPLSWEKLYDIALGVARGIRYLHRGCDMQILHFDIKPHNILLDENFTPKVSDCGLAKFYPAEESIVSVTAARGTFGYMASELAVIRKNINANAVNLSQIYFHSWMRPIDRPSMSKVSEMLEGRVELLQMPPKPFLSPQQVHLSIFCPRLLPSLLEGQALFLVSAYDLTFVSPPIFSLLLSLLGDPPFSSNEDNLMLAPPLHSFVSSFSPPPLTLSTAPGTALVAVFSPTLTATLQQRVPLHS</sequence>
<dbReference type="InterPro" id="IPR000719">
    <property type="entry name" value="Prot_kinase_dom"/>
</dbReference>
<dbReference type="EC" id="2.7.11.1" evidence="2"/>
<evidence type="ECO:0000259" key="15">
    <source>
        <dbReference type="PROSITE" id="PS50011"/>
    </source>
</evidence>
<dbReference type="PANTHER" id="PTHR27009">
    <property type="entry name" value="RUST RESISTANCE KINASE LR10-RELATED"/>
    <property type="match status" value="1"/>
</dbReference>
<dbReference type="EMBL" id="QPKB01000006">
    <property type="protein sequence ID" value="RWR86884.1"/>
    <property type="molecule type" value="Genomic_DNA"/>
</dbReference>
<dbReference type="STRING" id="337451.A0A3S3NUM6"/>
<dbReference type="GO" id="GO:0004674">
    <property type="term" value="F:protein serine/threonine kinase activity"/>
    <property type="evidence" value="ECO:0007669"/>
    <property type="project" value="UniProtKB-KW"/>
</dbReference>
<evidence type="ECO:0000256" key="9">
    <source>
        <dbReference type="ARBA" id="ARBA00022840"/>
    </source>
</evidence>
<dbReference type="GO" id="GO:0016020">
    <property type="term" value="C:membrane"/>
    <property type="evidence" value="ECO:0007669"/>
    <property type="project" value="UniProtKB-SubCell"/>
</dbReference>
<reference evidence="16 17" key="1">
    <citation type="journal article" date="2019" name="Nat. Plants">
        <title>Stout camphor tree genome fills gaps in understanding of flowering plant genome evolution.</title>
        <authorList>
            <person name="Chaw S.M."/>
            <person name="Liu Y.C."/>
            <person name="Wu Y.W."/>
            <person name="Wang H.Y."/>
            <person name="Lin C.I."/>
            <person name="Wu C.S."/>
            <person name="Ke H.M."/>
            <person name="Chang L.Y."/>
            <person name="Hsu C.Y."/>
            <person name="Yang H.T."/>
            <person name="Sudianto E."/>
            <person name="Hsu M.H."/>
            <person name="Wu K.P."/>
            <person name="Wang L.N."/>
            <person name="Leebens-Mack J.H."/>
            <person name="Tsai I.J."/>
        </authorList>
    </citation>
    <scope>NUCLEOTIDE SEQUENCE [LARGE SCALE GENOMIC DNA]</scope>
    <source>
        <strain evidence="17">cv. Chaw 1501</strain>
        <tissue evidence="16">Young leaves</tissue>
    </source>
</reference>
<dbReference type="Proteomes" id="UP000283530">
    <property type="component" value="Unassembled WGS sequence"/>
</dbReference>
<evidence type="ECO:0000256" key="4">
    <source>
        <dbReference type="ARBA" id="ARBA00022679"/>
    </source>
</evidence>
<evidence type="ECO:0000256" key="3">
    <source>
        <dbReference type="ARBA" id="ARBA00022527"/>
    </source>
</evidence>
<comment type="catalytic activity">
    <reaction evidence="14">
        <text>L-seryl-[protein] + ATP = O-phospho-L-seryl-[protein] + ADP + H(+)</text>
        <dbReference type="Rhea" id="RHEA:17989"/>
        <dbReference type="Rhea" id="RHEA-COMP:9863"/>
        <dbReference type="Rhea" id="RHEA-COMP:11604"/>
        <dbReference type="ChEBI" id="CHEBI:15378"/>
        <dbReference type="ChEBI" id="CHEBI:29999"/>
        <dbReference type="ChEBI" id="CHEBI:30616"/>
        <dbReference type="ChEBI" id="CHEBI:83421"/>
        <dbReference type="ChEBI" id="CHEBI:456216"/>
        <dbReference type="EC" id="2.7.11.1"/>
    </reaction>
</comment>
<dbReference type="Pfam" id="PF00069">
    <property type="entry name" value="Pkinase"/>
    <property type="match status" value="1"/>
</dbReference>
<accession>A0A3S3NUM6</accession>
<keyword evidence="3" id="KW-0723">Serine/threonine-protein kinase</keyword>
<dbReference type="InterPro" id="IPR008271">
    <property type="entry name" value="Ser/Thr_kinase_AS"/>
</dbReference>
<protein>
    <recommendedName>
        <fullName evidence="2">non-specific serine/threonine protein kinase</fullName>
        <ecNumber evidence="2">2.7.11.1</ecNumber>
    </recommendedName>
</protein>
<dbReference type="SUPFAM" id="SSF56112">
    <property type="entry name" value="Protein kinase-like (PK-like)"/>
    <property type="match status" value="1"/>
</dbReference>
<evidence type="ECO:0000256" key="1">
    <source>
        <dbReference type="ARBA" id="ARBA00004479"/>
    </source>
</evidence>
<keyword evidence="16" id="KW-0675">Receptor</keyword>
<dbReference type="InterPro" id="IPR045874">
    <property type="entry name" value="LRK10/LRL21-25-like"/>
</dbReference>
<evidence type="ECO:0000256" key="14">
    <source>
        <dbReference type="ARBA" id="ARBA00048679"/>
    </source>
</evidence>
<keyword evidence="6" id="KW-0732">Signal</keyword>
<keyword evidence="9" id="KW-0067">ATP-binding</keyword>
<keyword evidence="5" id="KW-0812">Transmembrane</keyword>
<dbReference type="OrthoDB" id="1937343at2759"/>
<evidence type="ECO:0000313" key="16">
    <source>
        <dbReference type="EMBL" id="RWR86884.1"/>
    </source>
</evidence>
<name>A0A3S3NUM6_9MAGN</name>
<evidence type="ECO:0000256" key="11">
    <source>
        <dbReference type="ARBA" id="ARBA00023136"/>
    </source>
</evidence>
<organism evidence="16 17">
    <name type="scientific">Cinnamomum micranthum f. kanehirae</name>
    <dbReference type="NCBI Taxonomy" id="337451"/>
    <lineage>
        <taxon>Eukaryota</taxon>
        <taxon>Viridiplantae</taxon>
        <taxon>Streptophyta</taxon>
        <taxon>Embryophyta</taxon>
        <taxon>Tracheophyta</taxon>
        <taxon>Spermatophyta</taxon>
        <taxon>Magnoliopsida</taxon>
        <taxon>Magnoliidae</taxon>
        <taxon>Laurales</taxon>
        <taxon>Lauraceae</taxon>
        <taxon>Cinnamomum</taxon>
    </lineage>
</organism>
<keyword evidence="4" id="KW-0808">Transferase</keyword>
<feature type="domain" description="Protein kinase" evidence="15">
    <location>
        <begin position="1"/>
        <end position="220"/>
    </location>
</feature>
<evidence type="ECO:0000256" key="5">
    <source>
        <dbReference type="ARBA" id="ARBA00022692"/>
    </source>
</evidence>
<keyword evidence="10" id="KW-1133">Transmembrane helix</keyword>
<keyword evidence="11" id="KW-0472">Membrane</keyword>
<dbReference type="PROSITE" id="PS50011">
    <property type="entry name" value="PROTEIN_KINASE_DOM"/>
    <property type="match status" value="1"/>
</dbReference>
<dbReference type="PROSITE" id="PS00108">
    <property type="entry name" value="PROTEIN_KINASE_ST"/>
    <property type="match status" value="1"/>
</dbReference>
<dbReference type="InterPro" id="IPR011009">
    <property type="entry name" value="Kinase-like_dom_sf"/>
</dbReference>
<keyword evidence="12" id="KW-0325">Glycoprotein</keyword>
<proteinExistence type="predicted"/>
<dbReference type="Gene3D" id="1.10.510.10">
    <property type="entry name" value="Transferase(Phosphotransferase) domain 1"/>
    <property type="match status" value="1"/>
</dbReference>
<evidence type="ECO:0000313" key="17">
    <source>
        <dbReference type="Proteomes" id="UP000283530"/>
    </source>
</evidence>
<evidence type="ECO:0000256" key="7">
    <source>
        <dbReference type="ARBA" id="ARBA00022741"/>
    </source>
</evidence>
<evidence type="ECO:0000256" key="13">
    <source>
        <dbReference type="ARBA" id="ARBA00047899"/>
    </source>
</evidence>